<name>K4R6U8_STRDJ</name>
<dbReference type="Gene3D" id="3.40.50.2300">
    <property type="match status" value="1"/>
</dbReference>
<dbReference type="OrthoDB" id="9784339at2"/>
<reference evidence="5 6" key="1">
    <citation type="journal article" date="2012" name="J. Bacteriol.">
        <title>Genome sequence of the bacterium Streptomyces davawensis JCM 4913 and heterologous production of the unique antibiotic roseoflavin.</title>
        <authorList>
            <person name="Jankowitsch F."/>
            <person name="Schwarz J."/>
            <person name="Ruckert C."/>
            <person name="Gust B."/>
            <person name="Szczepanowski R."/>
            <person name="Blom J."/>
            <person name="Pelzer S."/>
            <person name="Kalinowski J."/>
            <person name="Mack M."/>
        </authorList>
    </citation>
    <scope>NUCLEOTIDE SEQUENCE [LARGE SCALE GENOMIC DNA]</scope>
    <source>
        <strain evidence="6">DSM 101723 / JCM 4913 / KCC S-0913 / 768</strain>
    </source>
</reference>
<organism evidence="5 6">
    <name type="scientific">Streptomyces davaonensis (strain DSM 101723 / JCM 4913 / KCC S-0913 / 768)</name>
    <dbReference type="NCBI Taxonomy" id="1214101"/>
    <lineage>
        <taxon>Bacteria</taxon>
        <taxon>Bacillati</taxon>
        <taxon>Actinomycetota</taxon>
        <taxon>Actinomycetes</taxon>
        <taxon>Kitasatosporales</taxon>
        <taxon>Streptomycetaceae</taxon>
        <taxon>Streptomyces</taxon>
    </lineage>
</organism>
<dbReference type="HOGENOM" id="CLU_081551_1_0_11"/>
<keyword evidence="6" id="KW-1185">Reference proteome</keyword>
<dbReference type="STRING" id="1214101.BN159_4714"/>
<dbReference type="AlphaFoldDB" id="K4R6U8"/>
<protein>
    <submittedName>
        <fullName evidence="5">ArsR family transcriptional regulator</fullName>
    </submittedName>
</protein>
<feature type="compositionally biased region" description="Basic and acidic residues" evidence="2">
    <location>
        <begin position="229"/>
        <end position="239"/>
    </location>
</feature>
<dbReference type="EMBL" id="HE971709">
    <property type="protein sequence ID" value="CCK29093.1"/>
    <property type="molecule type" value="Genomic_DNA"/>
</dbReference>
<evidence type="ECO:0000313" key="6">
    <source>
        <dbReference type="Proteomes" id="UP000008043"/>
    </source>
</evidence>
<dbReference type="SMART" id="SM00418">
    <property type="entry name" value="HTH_ARSR"/>
    <property type="match status" value="1"/>
</dbReference>
<dbReference type="InterPro" id="IPR036196">
    <property type="entry name" value="Ptyr_pPase_sf"/>
</dbReference>
<evidence type="ECO:0000313" key="5">
    <source>
        <dbReference type="EMBL" id="CCK29093.1"/>
    </source>
</evidence>
<dbReference type="SMART" id="SM00226">
    <property type="entry name" value="LMWPc"/>
    <property type="match status" value="1"/>
</dbReference>
<dbReference type="InterPro" id="IPR036388">
    <property type="entry name" value="WH-like_DNA-bd_sf"/>
</dbReference>
<dbReference type="Pfam" id="PF01451">
    <property type="entry name" value="LMWPc"/>
    <property type="match status" value="1"/>
</dbReference>
<dbReference type="CDD" id="cd00090">
    <property type="entry name" value="HTH_ARSR"/>
    <property type="match status" value="1"/>
</dbReference>
<feature type="domain" description="Phosphotyrosine protein phosphatase I" evidence="3">
    <location>
        <begin position="98"/>
        <end position="222"/>
    </location>
</feature>
<evidence type="ECO:0000259" key="4">
    <source>
        <dbReference type="SMART" id="SM00418"/>
    </source>
</evidence>
<dbReference type="InterPro" id="IPR001845">
    <property type="entry name" value="HTH_ArsR_DNA-bd_dom"/>
</dbReference>
<proteinExistence type="predicted"/>
<dbReference type="InterPro" id="IPR011991">
    <property type="entry name" value="ArsR-like_HTH"/>
</dbReference>
<accession>K4R6U8</accession>
<dbReference type="eggNOG" id="COG0640">
    <property type="taxonomic scope" value="Bacteria"/>
</dbReference>
<feature type="region of interest" description="Disordered" evidence="2">
    <location>
        <begin position="218"/>
        <end position="239"/>
    </location>
</feature>
<dbReference type="KEGG" id="sdv:BN159_4714"/>
<dbReference type="GO" id="GO:0046685">
    <property type="term" value="P:response to arsenic-containing substance"/>
    <property type="evidence" value="ECO:0007669"/>
    <property type="project" value="UniProtKB-KW"/>
</dbReference>
<sequence>MNADWSATVVARAQRHAALGEPARLAIVDRLLLGDASPGELGQELGLPSNLLAHHLKLLDQVGLIERSRSEGDRRRTYLHLRVQALADTMPTPLRTAPRVVFVCTHNSARSHLAAALWKRHSTVPTASAGTEPARRVHPRAVAAARAHGLSLTPARTSHIDDTLRPDDLVVAVCDNAHEQLGSLAPDRLHWSVPDPTRTGTDDAFADALSDLADRIDRLAPAVRPPGGSDDRDRVLPAP</sequence>
<dbReference type="Proteomes" id="UP000008043">
    <property type="component" value="Chromosome"/>
</dbReference>
<dbReference type="PANTHER" id="PTHR43428:SF1">
    <property type="entry name" value="ARSENATE REDUCTASE"/>
    <property type="match status" value="1"/>
</dbReference>
<dbReference type="PATRIC" id="fig|1214101.3.peg.4776"/>
<gene>
    <name evidence="5" type="ORF">BN159_4714</name>
</gene>
<evidence type="ECO:0000256" key="1">
    <source>
        <dbReference type="ARBA" id="ARBA00022849"/>
    </source>
</evidence>
<dbReference type="InterPro" id="IPR023485">
    <property type="entry name" value="Ptyr_pPase"/>
</dbReference>
<keyword evidence="1" id="KW-0059">Arsenical resistance</keyword>
<dbReference type="eggNOG" id="COG0394">
    <property type="taxonomic scope" value="Bacteria"/>
</dbReference>
<feature type="domain" description="HTH arsR-type" evidence="4">
    <location>
        <begin position="14"/>
        <end position="91"/>
    </location>
</feature>
<dbReference type="SUPFAM" id="SSF46785">
    <property type="entry name" value="Winged helix' DNA-binding domain"/>
    <property type="match status" value="1"/>
</dbReference>
<dbReference type="Gene3D" id="1.10.10.10">
    <property type="entry name" value="Winged helix-like DNA-binding domain superfamily/Winged helix DNA-binding domain"/>
    <property type="match status" value="1"/>
</dbReference>
<dbReference type="InterPro" id="IPR036390">
    <property type="entry name" value="WH_DNA-bd_sf"/>
</dbReference>
<evidence type="ECO:0000256" key="2">
    <source>
        <dbReference type="SAM" id="MobiDB-lite"/>
    </source>
</evidence>
<dbReference type="PANTHER" id="PTHR43428">
    <property type="entry name" value="ARSENATE REDUCTASE"/>
    <property type="match status" value="1"/>
</dbReference>
<dbReference type="SUPFAM" id="SSF52788">
    <property type="entry name" value="Phosphotyrosine protein phosphatases I"/>
    <property type="match status" value="1"/>
</dbReference>
<dbReference type="GO" id="GO:0003700">
    <property type="term" value="F:DNA-binding transcription factor activity"/>
    <property type="evidence" value="ECO:0007669"/>
    <property type="project" value="InterPro"/>
</dbReference>
<evidence type="ECO:0000259" key="3">
    <source>
        <dbReference type="SMART" id="SM00226"/>
    </source>
</evidence>